<dbReference type="Proteomes" id="UP001314229">
    <property type="component" value="Unassembled WGS sequence"/>
</dbReference>
<dbReference type="Pfam" id="PF00339">
    <property type="entry name" value="Arrestin_N"/>
    <property type="match status" value="1"/>
</dbReference>
<dbReference type="EMBL" id="CAWUFR010000003">
    <property type="protein sequence ID" value="CAK6950122.1"/>
    <property type="molecule type" value="Genomic_DNA"/>
</dbReference>
<dbReference type="SMART" id="SM01017">
    <property type="entry name" value="Arrestin_C"/>
    <property type="match status" value="1"/>
</dbReference>
<dbReference type="InterPro" id="IPR011021">
    <property type="entry name" value="Arrestin-like_N"/>
</dbReference>
<sequence>MPSIQSLTVTYDALNEYGTFSEGDTITGKVTLALLKETAVQSFFVKAKGDADVRWTRKHGDRTHTYSANRRYFKLKQIVIPESSNDTVIPKGTHVYAFSFQIPSVSMPSSFKGTHGKIVYMLEAKVSRSWKLNRSVEKEINFVSKSIPNLHSLMSRQVGSTQKEMGLFSTGQVQMDVIVDRRAYAPGEPVAIVAKVKNSSSRDMTPKFSIIQDVVYRANGSTRHEDFVIQKFFGNSIKPQTQQEVKCVLTIPRDQTQTIQNCEIISVEHHIKVYLDISFAFDPEVKFPLVIIPPELAPGRQPGVSVGPYQARATGGPSNSDFPPSPVAAGCYPASPHSGSHRYPGAQQYSAPAHAYSDRQQVYAGSPHMYPAQPNHMSGGYNNPVPQRASPYGSPFSSSSSSPVHHPPPSAPTFHPLPSAPAIHPSPSTSLTFNISPTAPSYNLLPTSPMRNTDFLSQNDEAPPAYSLLFPSSAMKNSDAKQ</sequence>
<comment type="similarity">
    <text evidence="1">Belongs to the arrestin family.</text>
</comment>
<gene>
    <name evidence="4" type="ORF">FSCOSCO3_A011905</name>
</gene>
<dbReference type="AlphaFoldDB" id="A0AAV1MT41"/>
<name>A0AAV1MT41_SCOSC</name>
<evidence type="ECO:0000256" key="2">
    <source>
        <dbReference type="SAM" id="MobiDB-lite"/>
    </source>
</evidence>
<dbReference type="InterPro" id="IPR011022">
    <property type="entry name" value="Arrestin_C-like"/>
</dbReference>
<dbReference type="GO" id="GO:0005737">
    <property type="term" value="C:cytoplasm"/>
    <property type="evidence" value="ECO:0007669"/>
    <property type="project" value="TreeGrafter"/>
</dbReference>
<dbReference type="InterPro" id="IPR014756">
    <property type="entry name" value="Ig_E-set"/>
</dbReference>
<dbReference type="Gene3D" id="2.60.40.640">
    <property type="match status" value="2"/>
</dbReference>
<feature type="domain" description="Arrestin C-terminal-like" evidence="3">
    <location>
        <begin position="169"/>
        <end position="294"/>
    </location>
</feature>
<protein>
    <submittedName>
        <fullName evidence="4">Arrestin domain-containing protein 3-like</fullName>
    </submittedName>
</protein>
<reference evidence="4 5" key="1">
    <citation type="submission" date="2024-01" db="EMBL/GenBank/DDBJ databases">
        <authorList>
            <person name="Alioto T."/>
            <person name="Alioto T."/>
            <person name="Gomez Garrido J."/>
        </authorList>
    </citation>
    <scope>NUCLEOTIDE SEQUENCE [LARGE SCALE GENOMIC DNA]</scope>
</reference>
<dbReference type="GO" id="GO:0007399">
    <property type="term" value="P:nervous system development"/>
    <property type="evidence" value="ECO:0007669"/>
    <property type="project" value="UniProtKB-ARBA"/>
</dbReference>
<evidence type="ECO:0000256" key="1">
    <source>
        <dbReference type="ARBA" id="ARBA00005298"/>
    </source>
</evidence>
<dbReference type="PANTHER" id="PTHR11188:SF135">
    <property type="entry name" value="ARRESTIN DOMAIN CONTAINING 3-LIKE-RELATED"/>
    <property type="match status" value="1"/>
</dbReference>
<dbReference type="SUPFAM" id="SSF81296">
    <property type="entry name" value="E set domains"/>
    <property type="match status" value="2"/>
</dbReference>
<proteinExistence type="inferred from homology"/>
<accession>A0AAV1MT41</accession>
<evidence type="ECO:0000259" key="3">
    <source>
        <dbReference type="SMART" id="SM01017"/>
    </source>
</evidence>
<dbReference type="GO" id="GO:0015031">
    <property type="term" value="P:protein transport"/>
    <property type="evidence" value="ECO:0007669"/>
    <property type="project" value="TreeGrafter"/>
</dbReference>
<evidence type="ECO:0000313" key="5">
    <source>
        <dbReference type="Proteomes" id="UP001314229"/>
    </source>
</evidence>
<dbReference type="InterPro" id="IPR014752">
    <property type="entry name" value="Arrestin-like_C"/>
</dbReference>
<dbReference type="InterPro" id="IPR050357">
    <property type="entry name" value="Arrestin_domain-protein"/>
</dbReference>
<comment type="caution">
    <text evidence="4">The sequence shown here is derived from an EMBL/GenBank/DDBJ whole genome shotgun (WGS) entry which is preliminary data.</text>
</comment>
<keyword evidence="5" id="KW-1185">Reference proteome</keyword>
<feature type="compositionally biased region" description="Low complexity" evidence="2">
    <location>
        <begin position="390"/>
        <end position="404"/>
    </location>
</feature>
<organism evidence="4 5">
    <name type="scientific">Scomber scombrus</name>
    <name type="common">Atlantic mackerel</name>
    <name type="synonym">Scomber vernalis</name>
    <dbReference type="NCBI Taxonomy" id="13677"/>
    <lineage>
        <taxon>Eukaryota</taxon>
        <taxon>Metazoa</taxon>
        <taxon>Chordata</taxon>
        <taxon>Craniata</taxon>
        <taxon>Vertebrata</taxon>
        <taxon>Euteleostomi</taxon>
        <taxon>Actinopterygii</taxon>
        <taxon>Neopterygii</taxon>
        <taxon>Teleostei</taxon>
        <taxon>Neoteleostei</taxon>
        <taxon>Acanthomorphata</taxon>
        <taxon>Pelagiaria</taxon>
        <taxon>Scombriformes</taxon>
        <taxon>Scombridae</taxon>
        <taxon>Scomber</taxon>
    </lineage>
</organism>
<dbReference type="Pfam" id="PF02752">
    <property type="entry name" value="Arrestin_C"/>
    <property type="match status" value="1"/>
</dbReference>
<dbReference type="GO" id="GO:0005886">
    <property type="term" value="C:plasma membrane"/>
    <property type="evidence" value="ECO:0007669"/>
    <property type="project" value="TreeGrafter"/>
</dbReference>
<feature type="region of interest" description="Disordered" evidence="2">
    <location>
        <begin position="365"/>
        <end position="434"/>
    </location>
</feature>
<evidence type="ECO:0000313" key="4">
    <source>
        <dbReference type="EMBL" id="CAK6950122.1"/>
    </source>
</evidence>
<dbReference type="PANTHER" id="PTHR11188">
    <property type="entry name" value="ARRESTIN DOMAIN CONTAINING PROTEIN"/>
    <property type="match status" value="1"/>
</dbReference>